<dbReference type="EMBL" id="OZ034826">
    <property type="protein sequence ID" value="CAL1682414.1"/>
    <property type="molecule type" value="Genomic_DNA"/>
</dbReference>
<sequence length="117" mass="14199">MPAFRSRFCLTKRAFETREQSYRNSFSDLPLLRDTNESENYLSWFQCEQHCRSIVFPRFPSRVYTHSRLPEPKLYDSEKPYFHLDKNKFVLDFVAKLSKIVRVKRPERRQTAVYLVN</sequence>
<reference evidence="1" key="1">
    <citation type="submission" date="2024-04" db="EMBL/GenBank/DDBJ databases">
        <authorList>
            <consortium name="Molecular Ecology Group"/>
        </authorList>
    </citation>
    <scope>NUCLEOTIDE SEQUENCE</scope>
</reference>
<accession>A0AAV2NR38</accession>
<dbReference type="AlphaFoldDB" id="A0AAV2NR38"/>
<keyword evidence="2" id="KW-1185">Reference proteome</keyword>
<evidence type="ECO:0000313" key="2">
    <source>
        <dbReference type="Proteomes" id="UP001497644"/>
    </source>
</evidence>
<protein>
    <submittedName>
        <fullName evidence="1">Uncharacterized protein</fullName>
    </submittedName>
</protein>
<proteinExistence type="predicted"/>
<organism evidence="1 2">
    <name type="scientific">Lasius platythorax</name>
    <dbReference type="NCBI Taxonomy" id="488582"/>
    <lineage>
        <taxon>Eukaryota</taxon>
        <taxon>Metazoa</taxon>
        <taxon>Ecdysozoa</taxon>
        <taxon>Arthropoda</taxon>
        <taxon>Hexapoda</taxon>
        <taxon>Insecta</taxon>
        <taxon>Pterygota</taxon>
        <taxon>Neoptera</taxon>
        <taxon>Endopterygota</taxon>
        <taxon>Hymenoptera</taxon>
        <taxon>Apocrita</taxon>
        <taxon>Aculeata</taxon>
        <taxon>Formicoidea</taxon>
        <taxon>Formicidae</taxon>
        <taxon>Formicinae</taxon>
        <taxon>Lasius</taxon>
        <taxon>Lasius</taxon>
    </lineage>
</organism>
<name>A0AAV2NR38_9HYME</name>
<evidence type="ECO:0000313" key="1">
    <source>
        <dbReference type="EMBL" id="CAL1682414.1"/>
    </source>
</evidence>
<gene>
    <name evidence="1" type="ORF">LPLAT_LOCUS8228</name>
</gene>
<dbReference type="Proteomes" id="UP001497644">
    <property type="component" value="Chromosome 3"/>
</dbReference>